<reference evidence="1" key="1">
    <citation type="submission" date="2020-06" db="EMBL/GenBank/DDBJ databases">
        <authorList>
            <person name="Onetto C."/>
        </authorList>
    </citation>
    <scope>NUCLEOTIDE SEQUENCE</scope>
</reference>
<dbReference type="EMBL" id="CAIJEN010000005">
    <property type="protein sequence ID" value="CAD0086237.1"/>
    <property type="molecule type" value="Genomic_DNA"/>
</dbReference>
<name>A0A9N8JF52_9PEZI</name>
<evidence type="ECO:0000313" key="2">
    <source>
        <dbReference type="Proteomes" id="UP000716446"/>
    </source>
</evidence>
<dbReference type="AlphaFoldDB" id="A0A9N8JF52"/>
<organism evidence="1 2">
    <name type="scientific">Aureobasidium vineae</name>
    <dbReference type="NCBI Taxonomy" id="2773715"/>
    <lineage>
        <taxon>Eukaryota</taxon>
        <taxon>Fungi</taxon>
        <taxon>Dikarya</taxon>
        <taxon>Ascomycota</taxon>
        <taxon>Pezizomycotina</taxon>
        <taxon>Dothideomycetes</taxon>
        <taxon>Dothideomycetidae</taxon>
        <taxon>Dothideales</taxon>
        <taxon>Saccotheciaceae</taxon>
        <taxon>Aureobasidium</taxon>
    </lineage>
</organism>
<sequence length="339" mass="38498">LNKTSKYDVVPYTTRDFSTGDMATDPGLQFRWSPQDHESALERFPTNNAKEAISHASLLETRASLGAQKIQYTTGLGVVSMHSSMSCTKTAMTGSHMFIEYLYNAVIDTEDSNDDLFFPEDVAAVSNLGSLFTDASACENLDFFHTTVQYMQINDNFWNTNLPACGITSISFAMEDDQGIEFEWMPQVRDLIKETPTFRFLELRDWQMTDCPWGLDQDFDEPGTWNITHLSVLDCGPVVDDMLYVFKMPKDLQSLKITSHLAPDYKRHGMDNPISIQKPSLSLTRSRIILWSLSSIQDPASIGCIQDWASDNFPNRWSLVKLIHLHSTQSCNVSESRWR</sequence>
<proteinExistence type="predicted"/>
<protein>
    <submittedName>
        <fullName evidence="1">Uncharacterized protein</fullName>
    </submittedName>
</protein>
<comment type="caution">
    <text evidence="1">The sequence shown here is derived from an EMBL/GenBank/DDBJ whole genome shotgun (WGS) entry which is preliminary data.</text>
</comment>
<keyword evidence="2" id="KW-1185">Reference proteome</keyword>
<feature type="non-terminal residue" evidence="1">
    <location>
        <position position="1"/>
    </location>
</feature>
<dbReference type="Proteomes" id="UP000716446">
    <property type="component" value="Unassembled WGS sequence"/>
</dbReference>
<evidence type="ECO:0000313" key="1">
    <source>
        <dbReference type="EMBL" id="CAD0086237.1"/>
    </source>
</evidence>
<accession>A0A9N8JF52</accession>
<gene>
    <name evidence="1" type="ORF">AWRI4619_LOCUS4020</name>
</gene>